<dbReference type="OrthoDB" id="341421at2759"/>
<dbReference type="GO" id="GO:0005634">
    <property type="term" value="C:nucleus"/>
    <property type="evidence" value="ECO:0007669"/>
    <property type="project" value="TreeGrafter"/>
</dbReference>
<comment type="caution">
    <text evidence="1">The sequence shown here is derived from an EMBL/GenBank/DDBJ whole genome shotgun (WGS) entry which is preliminary data.</text>
</comment>
<organism evidence="1 2">
    <name type="scientific">Wickerhamomyces pijperi</name>
    <name type="common">Yeast</name>
    <name type="synonym">Pichia pijperi</name>
    <dbReference type="NCBI Taxonomy" id="599730"/>
    <lineage>
        <taxon>Eukaryota</taxon>
        <taxon>Fungi</taxon>
        <taxon>Dikarya</taxon>
        <taxon>Ascomycota</taxon>
        <taxon>Saccharomycotina</taxon>
        <taxon>Saccharomycetes</taxon>
        <taxon>Phaffomycetales</taxon>
        <taxon>Wickerhamomycetaceae</taxon>
        <taxon>Wickerhamomyces</taxon>
    </lineage>
</organism>
<evidence type="ECO:0000313" key="2">
    <source>
        <dbReference type="Proteomes" id="UP000774326"/>
    </source>
</evidence>
<feature type="non-terminal residue" evidence="1">
    <location>
        <position position="109"/>
    </location>
</feature>
<accession>A0A9P8Q8J6</accession>
<reference evidence="1" key="2">
    <citation type="submission" date="2021-01" db="EMBL/GenBank/DDBJ databases">
        <authorList>
            <person name="Schikora-Tamarit M.A."/>
        </authorList>
    </citation>
    <scope>NUCLEOTIDE SEQUENCE</scope>
    <source>
        <strain evidence="1">CBS2887</strain>
    </source>
</reference>
<dbReference type="SUPFAM" id="SSF82199">
    <property type="entry name" value="SET domain"/>
    <property type="match status" value="1"/>
</dbReference>
<dbReference type="CDD" id="cd10527">
    <property type="entry name" value="SET_LSMT"/>
    <property type="match status" value="1"/>
</dbReference>
<dbReference type="InterPro" id="IPR050600">
    <property type="entry name" value="SETD3_SETD6_MTase"/>
</dbReference>
<dbReference type="GO" id="GO:0016279">
    <property type="term" value="F:protein-lysine N-methyltransferase activity"/>
    <property type="evidence" value="ECO:0007669"/>
    <property type="project" value="TreeGrafter"/>
</dbReference>
<feature type="non-terminal residue" evidence="1">
    <location>
        <position position="1"/>
    </location>
</feature>
<dbReference type="Gene3D" id="3.90.1410.10">
    <property type="entry name" value="set domain protein methyltransferase, domain 1"/>
    <property type="match status" value="1"/>
</dbReference>
<name>A0A9P8Q8J6_WICPI</name>
<dbReference type="EMBL" id="JAEUBG010002225">
    <property type="protein sequence ID" value="KAH3685017.1"/>
    <property type="molecule type" value="Genomic_DNA"/>
</dbReference>
<evidence type="ECO:0000313" key="1">
    <source>
        <dbReference type="EMBL" id="KAH3685017.1"/>
    </source>
</evidence>
<dbReference type="PANTHER" id="PTHR13271">
    <property type="entry name" value="UNCHARACTERIZED PUTATIVE METHYLTRANSFERASE"/>
    <property type="match status" value="1"/>
</dbReference>
<dbReference type="PANTHER" id="PTHR13271:SF34">
    <property type="entry name" value="N-LYSINE METHYLTRANSFERASE SETD6"/>
    <property type="match status" value="1"/>
</dbReference>
<dbReference type="AlphaFoldDB" id="A0A9P8Q8J6"/>
<dbReference type="Proteomes" id="UP000774326">
    <property type="component" value="Unassembled WGS sequence"/>
</dbReference>
<dbReference type="InterPro" id="IPR046341">
    <property type="entry name" value="SET_dom_sf"/>
</dbReference>
<reference evidence="1" key="1">
    <citation type="journal article" date="2021" name="Open Biol.">
        <title>Shared evolutionary footprints suggest mitochondrial oxidative damage underlies multiple complex I losses in fungi.</title>
        <authorList>
            <person name="Schikora-Tamarit M.A."/>
            <person name="Marcet-Houben M."/>
            <person name="Nosek J."/>
            <person name="Gabaldon T."/>
        </authorList>
    </citation>
    <scope>NUCLEOTIDE SEQUENCE</scope>
    <source>
        <strain evidence="1">CBS2887</strain>
    </source>
</reference>
<keyword evidence="2" id="KW-1185">Reference proteome</keyword>
<protein>
    <submittedName>
        <fullName evidence="1">Uncharacterized protein</fullName>
    </submittedName>
</protein>
<gene>
    <name evidence="1" type="ORF">WICPIJ_004010</name>
</gene>
<sequence>DLRSSGEGRALRATGDIKKDTVLFRLARDHIINVRTAALGKLKLSNIEVLESLNQWEALILCLGYEMLLGEESQWSSYLQVLPEKFNSLMFWSDDELAMLKPSNVLTRI</sequence>
<proteinExistence type="predicted"/>